<protein>
    <submittedName>
        <fullName evidence="2">Uncharacterized protein</fullName>
    </submittedName>
</protein>
<feature type="region of interest" description="Disordered" evidence="1">
    <location>
        <begin position="1"/>
        <end position="35"/>
    </location>
</feature>
<feature type="compositionally biased region" description="Basic and acidic residues" evidence="1">
    <location>
        <begin position="12"/>
        <end position="24"/>
    </location>
</feature>
<reference evidence="2" key="1">
    <citation type="journal article" date="2022" name="bioRxiv">
        <title>Sequencing and chromosome-scale assembly of the giantPleurodeles waltlgenome.</title>
        <authorList>
            <person name="Brown T."/>
            <person name="Elewa A."/>
            <person name="Iarovenko S."/>
            <person name="Subramanian E."/>
            <person name="Araus A.J."/>
            <person name="Petzold A."/>
            <person name="Susuki M."/>
            <person name="Suzuki K.-i.T."/>
            <person name="Hayashi T."/>
            <person name="Toyoda A."/>
            <person name="Oliveira C."/>
            <person name="Osipova E."/>
            <person name="Leigh N.D."/>
            <person name="Simon A."/>
            <person name="Yun M.H."/>
        </authorList>
    </citation>
    <scope>NUCLEOTIDE SEQUENCE</scope>
    <source>
        <strain evidence="2">20211129_DDA</strain>
        <tissue evidence="2">Liver</tissue>
    </source>
</reference>
<feature type="compositionally biased region" description="Polar residues" evidence="1">
    <location>
        <begin position="1"/>
        <end position="11"/>
    </location>
</feature>
<proteinExistence type="predicted"/>
<evidence type="ECO:0000313" key="2">
    <source>
        <dbReference type="EMBL" id="KAJ1213839.1"/>
    </source>
</evidence>
<comment type="caution">
    <text evidence="2">The sequence shown here is derived from an EMBL/GenBank/DDBJ whole genome shotgun (WGS) entry which is preliminary data.</text>
</comment>
<evidence type="ECO:0000313" key="3">
    <source>
        <dbReference type="Proteomes" id="UP001066276"/>
    </source>
</evidence>
<dbReference type="AlphaFoldDB" id="A0AAV7WKZ0"/>
<name>A0AAV7WKZ0_PLEWA</name>
<evidence type="ECO:0000256" key="1">
    <source>
        <dbReference type="SAM" id="MobiDB-lite"/>
    </source>
</evidence>
<gene>
    <name evidence="2" type="ORF">NDU88_001470</name>
</gene>
<accession>A0AAV7WKZ0</accession>
<dbReference type="EMBL" id="JANPWB010000001">
    <property type="protein sequence ID" value="KAJ1213839.1"/>
    <property type="molecule type" value="Genomic_DNA"/>
</dbReference>
<keyword evidence="3" id="KW-1185">Reference proteome</keyword>
<dbReference type="Proteomes" id="UP001066276">
    <property type="component" value="Chromosome 1_1"/>
</dbReference>
<sequence length="99" mass="10832">MRNNSLLQSSFSREETRHGARRADQGTPLECATGGATVASRRGRMALPSLSPEHEIRCRLQRALVRLAGRASSNALFLFGSPGSDRAPAVTRTRARGRW</sequence>
<organism evidence="2 3">
    <name type="scientific">Pleurodeles waltl</name>
    <name type="common">Iberian ribbed newt</name>
    <dbReference type="NCBI Taxonomy" id="8319"/>
    <lineage>
        <taxon>Eukaryota</taxon>
        <taxon>Metazoa</taxon>
        <taxon>Chordata</taxon>
        <taxon>Craniata</taxon>
        <taxon>Vertebrata</taxon>
        <taxon>Euteleostomi</taxon>
        <taxon>Amphibia</taxon>
        <taxon>Batrachia</taxon>
        <taxon>Caudata</taxon>
        <taxon>Salamandroidea</taxon>
        <taxon>Salamandridae</taxon>
        <taxon>Pleurodelinae</taxon>
        <taxon>Pleurodeles</taxon>
    </lineage>
</organism>